<feature type="region of interest" description="Disordered" evidence="5">
    <location>
        <begin position="841"/>
        <end position="863"/>
    </location>
</feature>
<dbReference type="eggNOG" id="COG1643">
    <property type="taxonomic scope" value="Bacteria"/>
</dbReference>
<name>S7V7C9_DESML</name>
<dbReference type="OrthoDB" id="9805617at2"/>
<dbReference type="PANTHER" id="PTHR43519">
    <property type="entry name" value="ATP-DEPENDENT RNA HELICASE HRPB"/>
    <property type="match status" value="1"/>
</dbReference>
<keyword evidence="1" id="KW-0547">Nucleotide-binding</keyword>
<dbReference type="InterPro" id="IPR048333">
    <property type="entry name" value="HA2_WH"/>
</dbReference>
<dbReference type="PIRSF" id="PIRSF005496">
    <property type="entry name" value="ATP_hel_hrpB"/>
    <property type="match status" value="1"/>
</dbReference>
<dbReference type="PROSITE" id="PS51192">
    <property type="entry name" value="HELICASE_ATP_BIND_1"/>
    <property type="match status" value="1"/>
</dbReference>
<dbReference type="SMART" id="SM00847">
    <property type="entry name" value="HA2"/>
    <property type="match status" value="1"/>
</dbReference>
<dbReference type="NCBIfam" id="TIGR01970">
    <property type="entry name" value="DEAH_box_HrpB"/>
    <property type="match status" value="1"/>
</dbReference>
<dbReference type="InterPro" id="IPR001650">
    <property type="entry name" value="Helicase_C-like"/>
</dbReference>
<feature type="domain" description="Helicase ATP-binding" evidence="6">
    <location>
        <begin position="27"/>
        <end position="191"/>
    </location>
</feature>
<dbReference type="InterPro" id="IPR014001">
    <property type="entry name" value="Helicase_ATP-bd"/>
</dbReference>
<keyword evidence="9" id="KW-1185">Reference proteome</keyword>
<dbReference type="InterPro" id="IPR027417">
    <property type="entry name" value="P-loop_NTPase"/>
</dbReference>
<dbReference type="EMBL" id="ATHJ01000064">
    <property type="protein sequence ID" value="EPR42564.1"/>
    <property type="molecule type" value="Genomic_DNA"/>
</dbReference>
<dbReference type="InterPro" id="IPR049614">
    <property type="entry name" value="HrpB_DEXH"/>
</dbReference>
<dbReference type="PATRIC" id="fig|1121405.3.peg.986"/>
<dbReference type="Pfam" id="PF00271">
    <property type="entry name" value="Helicase_C"/>
    <property type="match status" value="1"/>
</dbReference>
<evidence type="ECO:0000256" key="1">
    <source>
        <dbReference type="ARBA" id="ARBA00022741"/>
    </source>
</evidence>
<dbReference type="PANTHER" id="PTHR43519:SF1">
    <property type="entry name" value="ATP-DEPENDENT RNA HELICASE HRPB"/>
    <property type="match status" value="1"/>
</dbReference>
<evidence type="ECO:0000256" key="5">
    <source>
        <dbReference type="SAM" id="MobiDB-lite"/>
    </source>
</evidence>
<evidence type="ECO:0000256" key="4">
    <source>
        <dbReference type="ARBA" id="ARBA00022840"/>
    </source>
</evidence>
<sequence>MINADNVPKWRRQAAGLPVISVIPEVRQALSAGAGAVLIAPPGAGKTTCVPLALLDAPWLSGRKIIMLEPRRLAARASARRMAAMLGEDVGETVGYRVRLESRVGASTRVEVVTDGILTRWIQRDPALSGVGLVIFDEFHERGLQTDLGLALCLESRSVFREDLRILVMSATLAGEPVGRLIGNSPVIVSSGRCFPVETRHINQAAKSWGQEHQIAGRTVEAVMEAVTAEDGSILAFLPGVREIRRVAQLLDERLAGTGISIAPLYGNLPLVDQERAIRPTPPEKRKIVLATAIAETSLTIEGIRIVVDCGWMRVPRFSTATGMSRLETVRVSKASADQRRGRAGRIAPGVCYRLWSEAEHQGLTAASVPEILSADLASLVLELAVWGTTTPDGIPWLDPPPEVAFRSARELLIQLGALDRQGRVTARGKTISKLGLHPRLGHMLLVGRRIGRYRLACELAAILEDRDVLHFPPGAWDADIRLRVEALRQGNAFRTPGASMNSGVCRRIRAQADRWERMQTVGDGRTITEGVENPDRYAGTLLAMAYPDRVAQLRPEGDRRYRLSGGRGARFIDVEPLAAENLLVAAALDGTGRDARIRLAAPVRPEELAAHLPEWVGEFVVVCWDSREETVAARFEERFGELVLRCRPLKNPDPEQLTAAMVQGIRHMGLSALPWERGILNLRARVMFLRSEAFGGPGWPDLSDATLLARLEDWLGPFLGGIRRRSHLQRLDLKGAILAMLSWEQRKTLDTLAPTHVVVPSGSRIPVDYIAGETPVLAVRLQEMFGAAETPCIAGGRVPLLLHLLSPAGRPLQVTRDLGGFWTGTYAVVKKEMKGRYPKHEWPDDPLLALPTNRTKKKGKKG</sequence>
<protein>
    <submittedName>
        <fullName evidence="8">ATP-dependent helicase HrpB</fullName>
    </submittedName>
</protein>
<evidence type="ECO:0000256" key="2">
    <source>
        <dbReference type="ARBA" id="ARBA00022801"/>
    </source>
</evidence>
<dbReference type="InterPro" id="IPR007502">
    <property type="entry name" value="Helicase-assoc_dom"/>
</dbReference>
<dbReference type="GO" id="GO:0003676">
    <property type="term" value="F:nucleic acid binding"/>
    <property type="evidence" value="ECO:0007669"/>
    <property type="project" value="InterPro"/>
</dbReference>
<dbReference type="FunFam" id="3.40.50.300:FF:002125">
    <property type="entry name" value="ATP-dependent helicase HrpB"/>
    <property type="match status" value="1"/>
</dbReference>
<gene>
    <name evidence="8" type="ORF">dsmv_1552</name>
</gene>
<dbReference type="InterPro" id="IPR013689">
    <property type="entry name" value="RNA_helicase_ATP-dep_HrpB_C"/>
</dbReference>
<keyword evidence="2" id="KW-0378">Hydrolase</keyword>
<dbReference type="CDD" id="cd17990">
    <property type="entry name" value="DEXHc_HrpB"/>
    <property type="match status" value="1"/>
</dbReference>
<dbReference type="Pfam" id="PF08482">
    <property type="entry name" value="HrpB_C"/>
    <property type="match status" value="1"/>
</dbReference>
<feature type="domain" description="Helicase C-terminal" evidence="7">
    <location>
        <begin position="219"/>
        <end position="388"/>
    </location>
</feature>
<dbReference type="GO" id="GO:0016787">
    <property type="term" value="F:hydrolase activity"/>
    <property type="evidence" value="ECO:0007669"/>
    <property type="project" value="UniProtKB-KW"/>
</dbReference>
<proteinExistence type="predicted"/>
<dbReference type="CDD" id="cd18791">
    <property type="entry name" value="SF2_C_RHA"/>
    <property type="match status" value="1"/>
</dbReference>
<dbReference type="PROSITE" id="PS51194">
    <property type="entry name" value="HELICASE_CTER"/>
    <property type="match status" value="1"/>
</dbReference>
<evidence type="ECO:0000313" key="8">
    <source>
        <dbReference type="EMBL" id="EPR42564.1"/>
    </source>
</evidence>
<dbReference type="InterPro" id="IPR011545">
    <property type="entry name" value="DEAD/DEAH_box_helicase_dom"/>
</dbReference>
<evidence type="ECO:0000259" key="6">
    <source>
        <dbReference type="PROSITE" id="PS51192"/>
    </source>
</evidence>
<comment type="caution">
    <text evidence="8">The sequence shown here is derived from an EMBL/GenBank/DDBJ whole genome shotgun (WGS) entry which is preliminary data.</text>
</comment>
<dbReference type="SUPFAM" id="SSF52540">
    <property type="entry name" value="P-loop containing nucleoside triphosphate hydrolases"/>
    <property type="match status" value="1"/>
</dbReference>
<dbReference type="RefSeq" id="WP_020875936.1">
    <property type="nucleotide sequence ID" value="NZ_ATHJ01000064.1"/>
</dbReference>
<evidence type="ECO:0000256" key="3">
    <source>
        <dbReference type="ARBA" id="ARBA00022806"/>
    </source>
</evidence>
<dbReference type="InterPro" id="IPR010225">
    <property type="entry name" value="HrpB"/>
</dbReference>
<keyword evidence="3 8" id="KW-0347">Helicase</keyword>
<dbReference type="SMART" id="SM00490">
    <property type="entry name" value="HELICc"/>
    <property type="match status" value="1"/>
</dbReference>
<dbReference type="SMART" id="SM00487">
    <property type="entry name" value="DEXDc"/>
    <property type="match status" value="1"/>
</dbReference>
<dbReference type="Pfam" id="PF04408">
    <property type="entry name" value="WHD_HA2"/>
    <property type="match status" value="1"/>
</dbReference>
<organism evidence="8 9">
    <name type="scientific">Desulfococcus multivorans DSM 2059</name>
    <dbReference type="NCBI Taxonomy" id="1121405"/>
    <lineage>
        <taxon>Bacteria</taxon>
        <taxon>Pseudomonadati</taxon>
        <taxon>Thermodesulfobacteriota</taxon>
        <taxon>Desulfobacteria</taxon>
        <taxon>Desulfobacterales</taxon>
        <taxon>Desulfococcaceae</taxon>
        <taxon>Desulfococcus</taxon>
    </lineage>
</organism>
<dbReference type="GO" id="GO:0004386">
    <property type="term" value="F:helicase activity"/>
    <property type="evidence" value="ECO:0007669"/>
    <property type="project" value="UniProtKB-KW"/>
</dbReference>
<evidence type="ECO:0000259" key="7">
    <source>
        <dbReference type="PROSITE" id="PS51194"/>
    </source>
</evidence>
<keyword evidence="4" id="KW-0067">ATP-binding</keyword>
<dbReference type="Pfam" id="PF00270">
    <property type="entry name" value="DEAD"/>
    <property type="match status" value="1"/>
</dbReference>
<dbReference type="STRING" id="897.B2D07_07840"/>
<accession>S7V7C9</accession>
<dbReference type="AlphaFoldDB" id="S7V7C9"/>
<dbReference type="GO" id="GO:0005524">
    <property type="term" value="F:ATP binding"/>
    <property type="evidence" value="ECO:0007669"/>
    <property type="project" value="UniProtKB-KW"/>
</dbReference>
<reference evidence="8 9" key="1">
    <citation type="journal article" date="2013" name="Genome Announc.">
        <title>Draft genome sequences for three mercury-methylating, sulfate-reducing bacteria.</title>
        <authorList>
            <person name="Brown S.D."/>
            <person name="Hurt R.A.Jr."/>
            <person name="Gilmour C.C."/>
            <person name="Elias D.A."/>
        </authorList>
    </citation>
    <scope>NUCLEOTIDE SEQUENCE [LARGE SCALE GENOMIC DNA]</scope>
    <source>
        <strain evidence="8 9">DSM 2059</strain>
    </source>
</reference>
<dbReference type="Gene3D" id="1.20.120.1080">
    <property type="match status" value="1"/>
</dbReference>
<dbReference type="Gene3D" id="3.40.50.300">
    <property type="entry name" value="P-loop containing nucleotide triphosphate hydrolases"/>
    <property type="match status" value="2"/>
</dbReference>
<evidence type="ECO:0000313" key="9">
    <source>
        <dbReference type="Proteomes" id="UP000014977"/>
    </source>
</evidence>
<dbReference type="Proteomes" id="UP000014977">
    <property type="component" value="Unassembled WGS sequence"/>
</dbReference>